<dbReference type="PROSITE" id="PS00108">
    <property type="entry name" value="PROTEIN_KINASE_ST"/>
    <property type="match status" value="1"/>
</dbReference>
<feature type="region of interest" description="Disordered" evidence="10">
    <location>
        <begin position="1"/>
        <end position="83"/>
    </location>
</feature>
<dbReference type="InterPro" id="IPR017441">
    <property type="entry name" value="Protein_kinase_ATP_BS"/>
</dbReference>
<dbReference type="GO" id="GO:0005524">
    <property type="term" value="F:ATP binding"/>
    <property type="evidence" value="ECO:0007669"/>
    <property type="project" value="UniProtKB-UniRule"/>
</dbReference>
<dbReference type="Gene3D" id="3.30.200.20">
    <property type="entry name" value="Phosphorylase Kinase, domain 1"/>
    <property type="match status" value="1"/>
</dbReference>
<reference evidence="13" key="2">
    <citation type="submission" date="2021-11" db="EMBL/GenBank/DDBJ databases">
        <authorList>
            <consortium name="Genoscope - CEA"/>
            <person name="William W."/>
        </authorList>
    </citation>
    <scope>NUCLEOTIDE SEQUENCE</scope>
</reference>
<evidence type="ECO:0000256" key="8">
    <source>
        <dbReference type="ARBA" id="ARBA00048679"/>
    </source>
</evidence>
<dbReference type="EMBL" id="CAKKNE010000002">
    <property type="protein sequence ID" value="CAH0368612.1"/>
    <property type="molecule type" value="Genomic_DNA"/>
</dbReference>
<evidence type="ECO:0000256" key="7">
    <source>
        <dbReference type="ARBA" id="ARBA00047899"/>
    </source>
</evidence>
<evidence type="ECO:0000256" key="9">
    <source>
        <dbReference type="PROSITE-ProRule" id="PRU10141"/>
    </source>
</evidence>
<keyword evidence="3" id="KW-0808">Transferase</keyword>
<dbReference type="GO" id="GO:0000245">
    <property type="term" value="P:spliceosomal complex assembly"/>
    <property type="evidence" value="ECO:0007669"/>
    <property type="project" value="TreeGrafter"/>
</dbReference>
<feature type="region of interest" description="Disordered" evidence="10">
    <location>
        <begin position="774"/>
        <end position="853"/>
    </location>
</feature>
<feature type="compositionally biased region" description="Low complexity" evidence="10">
    <location>
        <begin position="844"/>
        <end position="853"/>
    </location>
</feature>
<keyword evidence="5" id="KW-0418">Kinase</keyword>
<dbReference type="PANTHER" id="PTHR47634:SF9">
    <property type="entry name" value="PROTEIN KINASE DOMAIN-CONTAINING PROTEIN-RELATED"/>
    <property type="match status" value="1"/>
</dbReference>
<dbReference type="SMART" id="SM00220">
    <property type="entry name" value="S_TKc"/>
    <property type="match status" value="1"/>
</dbReference>
<dbReference type="InterPro" id="IPR008271">
    <property type="entry name" value="Ser/Thr_kinase_AS"/>
</dbReference>
<dbReference type="EC" id="2.7.11.1" evidence="1"/>
<sequence>MARKRRGGKNRKPPTAQPPPRQETKEATEAITYASEDDIDSRDDLDDAYDDDDASTAASTTSRSDVSELDGEGSEGYRPGGYHPVRIGDVFHARYTVVEKLGWGHFSTVWACKDADGDALVALKVQKSAAHYADAALDEIDLLRHARRVADDEAKNWNNQGDDPRVASSRVVRLLDHFEHQGPNGRHVCMVFELLGVNLLSVIRKSEYHGLPVDAVRAMTKQICLGLDFLHRKCAIIHTDLKPENVLLKRARAPRPVALRDRTNGTVSPDKPLSAKIEELSQDLTQTNLSAEERKKLKKKLKKQRQKQRKKGALEEVTESQFDVLRLPDGTVARCSLQGMIAANFEDDAVPSTPEPLQDEIQRMVLRVADDVEEGSLRARVAFVAPWAKVYGALGPDHRRKPYVPEALDRAQWRCALDGADGRETAVFAVRGDGREPQTDRVLARAAATALACTAKTPTSDSIMGLADPTLLSAWTVRFDPSKALAVLGFLERKAPGLRFMSCGPRSDEKDACGELRAFADARESFAGLVGVDLGSLQACTTTTERVARPKPLARRLQLAAKRAQPPSTEGGAPSAPDAPPPVPVQSPTLEVMDEPATLPPPPPDDGVPDDLASLCDAEVAVVDLGNACWRHKHFTEDIQTRQYRSPEVIVGAPYDTSADVWSLACVVFELLTGDLLFDPRAGGDYDRDEDHLAQMQELLGRYPKKLATASRARRFFTRRGDLKHIHQLRFWDLECVLRQKYHMSPADAREVASFLRPLLEFAPDKRCTMQEALRHPWLTRPQGSSPPPVEEDDDEEDKEDEEDETLSTSDSGGYEDIDVEASDEFDEEDIDGEEAEEDEPEEVGGPVEAGDV</sequence>
<name>A0A7S4E7Z7_9STRA</name>
<dbReference type="GO" id="GO:0050684">
    <property type="term" value="P:regulation of mRNA processing"/>
    <property type="evidence" value="ECO:0007669"/>
    <property type="project" value="TreeGrafter"/>
</dbReference>
<evidence type="ECO:0000256" key="3">
    <source>
        <dbReference type="ARBA" id="ARBA00022679"/>
    </source>
</evidence>
<dbReference type="InterPro" id="IPR051334">
    <property type="entry name" value="SRPK"/>
</dbReference>
<dbReference type="InterPro" id="IPR011009">
    <property type="entry name" value="Kinase-like_dom_sf"/>
</dbReference>
<evidence type="ECO:0000256" key="1">
    <source>
        <dbReference type="ARBA" id="ARBA00012513"/>
    </source>
</evidence>
<comment type="catalytic activity">
    <reaction evidence="8">
        <text>L-seryl-[protein] + ATP = O-phospho-L-seryl-[protein] + ADP + H(+)</text>
        <dbReference type="Rhea" id="RHEA:17989"/>
        <dbReference type="Rhea" id="RHEA-COMP:9863"/>
        <dbReference type="Rhea" id="RHEA-COMP:11604"/>
        <dbReference type="ChEBI" id="CHEBI:15378"/>
        <dbReference type="ChEBI" id="CHEBI:29999"/>
        <dbReference type="ChEBI" id="CHEBI:30616"/>
        <dbReference type="ChEBI" id="CHEBI:83421"/>
        <dbReference type="ChEBI" id="CHEBI:456216"/>
        <dbReference type="EC" id="2.7.11.1"/>
    </reaction>
</comment>
<feature type="compositionally biased region" description="Acidic residues" evidence="10">
    <location>
        <begin position="35"/>
        <end position="54"/>
    </location>
</feature>
<evidence type="ECO:0000313" key="14">
    <source>
        <dbReference type="Proteomes" id="UP000789595"/>
    </source>
</evidence>
<keyword evidence="14" id="KW-1185">Reference proteome</keyword>
<evidence type="ECO:0000256" key="2">
    <source>
        <dbReference type="ARBA" id="ARBA00022527"/>
    </source>
</evidence>
<feature type="compositionally biased region" description="Low complexity" evidence="10">
    <location>
        <begin position="55"/>
        <end position="64"/>
    </location>
</feature>
<evidence type="ECO:0000313" key="13">
    <source>
        <dbReference type="EMBL" id="CAH0368612.1"/>
    </source>
</evidence>
<feature type="compositionally biased region" description="Acidic residues" evidence="10">
    <location>
        <begin position="790"/>
        <end position="806"/>
    </location>
</feature>
<dbReference type="OrthoDB" id="2649at2759"/>
<dbReference type="Gene3D" id="1.10.510.10">
    <property type="entry name" value="Transferase(Phosphotransferase) domain 1"/>
    <property type="match status" value="2"/>
</dbReference>
<feature type="domain" description="Protein kinase" evidence="11">
    <location>
        <begin position="95"/>
        <end position="779"/>
    </location>
</feature>
<evidence type="ECO:0000256" key="10">
    <source>
        <dbReference type="SAM" id="MobiDB-lite"/>
    </source>
</evidence>
<comment type="catalytic activity">
    <reaction evidence="7">
        <text>L-threonyl-[protein] + ATP = O-phospho-L-threonyl-[protein] + ADP + H(+)</text>
        <dbReference type="Rhea" id="RHEA:46608"/>
        <dbReference type="Rhea" id="RHEA-COMP:11060"/>
        <dbReference type="Rhea" id="RHEA-COMP:11605"/>
        <dbReference type="ChEBI" id="CHEBI:15378"/>
        <dbReference type="ChEBI" id="CHEBI:30013"/>
        <dbReference type="ChEBI" id="CHEBI:30616"/>
        <dbReference type="ChEBI" id="CHEBI:61977"/>
        <dbReference type="ChEBI" id="CHEBI:456216"/>
        <dbReference type="EC" id="2.7.11.1"/>
    </reaction>
</comment>
<evidence type="ECO:0000256" key="4">
    <source>
        <dbReference type="ARBA" id="ARBA00022741"/>
    </source>
</evidence>
<dbReference type="PANTHER" id="PTHR47634">
    <property type="entry name" value="PROTEIN KINASE DOMAIN-CONTAINING PROTEIN-RELATED"/>
    <property type="match status" value="1"/>
</dbReference>
<dbReference type="InterPro" id="IPR000719">
    <property type="entry name" value="Prot_kinase_dom"/>
</dbReference>
<evidence type="ECO:0000259" key="11">
    <source>
        <dbReference type="PROSITE" id="PS50011"/>
    </source>
</evidence>
<evidence type="ECO:0000256" key="5">
    <source>
        <dbReference type="ARBA" id="ARBA00022777"/>
    </source>
</evidence>
<organism evidence="12">
    <name type="scientific">Pelagomonas calceolata</name>
    <dbReference type="NCBI Taxonomy" id="35677"/>
    <lineage>
        <taxon>Eukaryota</taxon>
        <taxon>Sar</taxon>
        <taxon>Stramenopiles</taxon>
        <taxon>Ochrophyta</taxon>
        <taxon>Pelagophyceae</taxon>
        <taxon>Pelagomonadales</taxon>
        <taxon>Pelagomonadaceae</taxon>
        <taxon>Pelagomonas</taxon>
    </lineage>
</organism>
<dbReference type="Proteomes" id="UP000789595">
    <property type="component" value="Unassembled WGS sequence"/>
</dbReference>
<dbReference type="PROSITE" id="PS50011">
    <property type="entry name" value="PROTEIN_KINASE_DOM"/>
    <property type="match status" value="1"/>
</dbReference>
<accession>A0A7S4E7Z7</accession>
<dbReference type="FunFam" id="1.10.510.10:FF:000339">
    <property type="entry name" value="Serine/threonine-protein kinase SRPK-like protein"/>
    <property type="match status" value="1"/>
</dbReference>
<feature type="region of interest" description="Disordered" evidence="10">
    <location>
        <begin position="558"/>
        <end position="608"/>
    </location>
</feature>
<reference evidence="12" key="1">
    <citation type="submission" date="2021-01" db="EMBL/GenBank/DDBJ databases">
        <authorList>
            <person name="Corre E."/>
            <person name="Pelletier E."/>
            <person name="Niang G."/>
            <person name="Scheremetjew M."/>
            <person name="Finn R."/>
            <person name="Kale V."/>
            <person name="Holt S."/>
            <person name="Cochrane G."/>
            <person name="Meng A."/>
            <person name="Brown T."/>
            <person name="Cohen L."/>
        </authorList>
    </citation>
    <scope>NUCLEOTIDE SEQUENCE</scope>
    <source>
        <strain evidence="12">CCMP1756</strain>
    </source>
</reference>
<keyword evidence="4 9" id="KW-0547">Nucleotide-binding</keyword>
<feature type="binding site" evidence="9">
    <location>
        <position position="124"/>
    </location>
    <ligand>
        <name>ATP</name>
        <dbReference type="ChEBI" id="CHEBI:30616"/>
    </ligand>
</feature>
<dbReference type="GO" id="GO:0004674">
    <property type="term" value="F:protein serine/threonine kinase activity"/>
    <property type="evidence" value="ECO:0007669"/>
    <property type="project" value="UniProtKB-KW"/>
</dbReference>
<gene>
    <name evidence="12" type="ORF">PCAL00307_LOCUS10972</name>
    <name evidence="13" type="ORF">PECAL_2P16840</name>
</gene>
<proteinExistence type="predicted"/>
<dbReference type="Pfam" id="PF00069">
    <property type="entry name" value="Pkinase"/>
    <property type="match status" value="2"/>
</dbReference>
<keyword evidence="2" id="KW-0723">Serine/threonine-protein kinase</keyword>
<evidence type="ECO:0000256" key="6">
    <source>
        <dbReference type="ARBA" id="ARBA00022840"/>
    </source>
</evidence>
<dbReference type="EMBL" id="HBIW01012788">
    <property type="protein sequence ID" value="CAE0695536.1"/>
    <property type="molecule type" value="Transcribed_RNA"/>
</dbReference>
<evidence type="ECO:0000313" key="12">
    <source>
        <dbReference type="EMBL" id="CAE0695536.1"/>
    </source>
</evidence>
<dbReference type="PROSITE" id="PS00107">
    <property type="entry name" value="PROTEIN_KINASE_ATP"/>
    <property type="match status" value="1"/>
</dbReference>
<keyword evidence="6 9" id="KW-0067">ATP-binding</keyword>
<dbReference type="AlphaFoldDB" id="A0A7S4E7Z7"/>
<feature type="compositionally biased region" description="Acidic residues" evidence="10">
    <location>
        <begin position="814"/>
        <end position="843"/>
    </location>
</feature>
<protein>
    <recommendedName>
        <fullName evidence="1">non-specific serine/threonine protein kinase</fullName>
        <ecNumber evidence="1">2.7.11.1</ecNumber>
    </recommendedName>
</protein>
<dbReference type="SUPFAM" id="SSF56112">
    <property type="entry name" value="Protein kinase-like (PK-like)"/>
    <property type="match status" value="1"/>
</dbReference>
<feature type="compositionally biased region" description="Basic residues" evidence="10">
    <location>
        <begin position="1"/>
        <end position="12"/>
    </location>
</feature>